<feature type="compositionally biased region" description="Basic and acidic residues" evidence="1">
    <location>
        <begin position="135"/>
        <end position="156"/>
    </location>
</feature>
<feature type="compositionally biased region" description="Basic and acidic residues" evidence="1">
    <location>
        <begin position="91"/>
        <end position="111"/>
    </location>
</feature>
<feature type="compositionally biased region" description="Polar residues" evidence="1">
    <location>
        <begin position="290"/>
        <end position="300"/>
    </location>
</feature>
<feature type="compositionally biased region" description="Polar residues" evidence="1">
    <location>
        <begin position="1"/>
        <end position="17"/>
    </location>
</feature>
<feature type="region of interest" description="Disordered" evidence="1">
    <location>
        <begin position="330"/>
        <end position="360"/>
    </location>
</feature>
<feature type="compositionally biased region" description="Polar residues" evidence="1">
    <location>
        <begin position="174"/>
        <end position="192"/>
    </location>
</feature>
<feature type="compositionally biased region" description="Acidic residues" evidence="1">
    <location>
        <begin position="344"/>
        <end position="358"/>
    </location>
</feature>
<feature type="compositionally biased region" description="Acidic residues" evidence="1">
    <location>
        <begin position="393"/>
        <end position="431"/>
    </location>
</feature>
<name>A0ABD3PVQ0_9STRA</name>
<dbReference type="AlphaFoldDB" id="A0ABD3PVQ0"/>
<dbReference type="EMBL" id="JALLPJ020000432">
    <property type="protein sequence ID" value="KAL3792248.1"/>
    <property type="molecule type" value="Genomic_DNA"/>
</dbReference>
<evidence type="ECO:0000256" key="1">
    <source>
        <dbReference type="SAM" id="MobiDB-lite"/>
    </source>
</evidence>
<feature type="region of interest" description="Disordered" evidence="1">
    <location>
        <begin position="1"/>
        <end position="20"/>
    </location>
</feature>
<feature type="region of interest" description="Disordered" evidence="1">
    <location>
        <begin position="282"/>
        <end position="301"/>
    </location>
</feature>
<comment type="caution">
    <text evidence="2">The sequence shown here is derived from an EMBL/GenBank/DDBJ whole genome shotgun (WGS) entry which is preliminary data.</text>
</comment>
<evidence type="ECO:0000313" key="2">
    <source>
        <dbReference type="EMBL" id="KAL3792248.1"/>
    </source>
</evidence>
<feature type="compositionally biased region" description="Polar residues" evidence="1">
    <location>
        <begin position="499"/>
        <end position="510"/>
    </location>
</feature>
<dbReference type="Proteomes" id="UP001530400">
    <property type="component" value="Unassembled WGS sequence"/>
</dbReference>
<feature type="region of interest" description="Disordered" evidence="1">
    <location>
        <begin position="82"/>
        <end position="111"/>
    </location>
</feature>
<feature type="compositionally biased region" description="Low complexity" evidence="1">
    <location>
        <begin position="471"/>
        <end position="482"/>
    </location>
</feature>
<gene>
    <name evidence="2" type="ORF">ACHAWO_006067</name>
</gene>
<organism evidence="2 3">
    <name type="scientific">Cyclotella atomus</name>
    <dbReference type="NCBI Taxonomy" id="382360"/>
    <lineage>
        <taxon>Eukaryota</taxon>
        <taxon>Sar</taxon>
        <taxon>Stramenopiles</taxon>
        <taxon>Ochrophyta</taxon>
        <taxon>Bacillariophyta</taxon>
        <taxon>Coscinodiscophyceae</taxon>
        <taxon>Thalassiosirophycidae</taxon>
        <taxon>Stephanodiscales</taxon>
        <taxon>Stephanodiscaceae</taxon>
        <taxon>Cyclotella</taxon>
    </lineage>
</organism>
<sequence length="510" mass="55430">MPPVNTNKPTSSANGTNHAAGGIQIPVATIATTSNATTSIKQSPLLSSKNYGPAAIASANNLATKPAAAKAVKPPTSTAAMALPATATAKPAERPLSQKEKEARQKALRELSAEDEKRMRFLALLCGKNSFPSTGRERSESILSRDRSGSISRDRSSSLGGGTIDDHQDDGHNTALQKAPSDTTTANYAPTTPQNFSRRILHTQGCGYYDDACSLLLSAAADRFLATVLTQAKACRDRRLEGQKSLLVERRERKRHRRRVWKERIERDKRFDEDIDKRRKVVEEGKKPESNSLTTSSVSDGLTLKTPDLDGLAEFRKENADLDAEEDYYHSYYGNGDDEGKNGEEEESDDDDSDEEIDDKQYDLLLRDIVRPLGAWGFDVSSKVGFVSSGPGVDEESEYILENEDDDADQEDEEDEDADEGGDETDNDEGENGTKKPPSPAKKTSPVKKKTGVKKPATKKRKADDDASGETAPTAKKPAAATSAEQKPTATAKDPQKEPPSSTTKPVEKK</sequence>
<evidence type="ECO:0000313" key="3">
    <source>
        <dbReference type="Proteomes" id="UP001530400"/>
    </source>
</evidence>
<accession>A0ABD3PVQ0</accession>
<keyword evidence="3" id="KW-1185">Reference proteome</keyword>
<reference evidence="2 3" key="1">
    <citation type="submission" date="2024-10" db="EMBL/GenBank/DDBJ databases">
        <title>Updated reference genomes for cyclostephanoid diatoms.</title>
        <authorList>
            <person name="Roberts W.R."/>
            <person name="Alverson A.J."/>
        </authorList>
    </citation>
    <scope>NUCLEOTIDE SEQUENCE [LARGE SCALE GENOMIC DNA]</scope>
    <source>
        <strain evidence="2 3">AJA010-31</strain>
    </source>
</reference>
<feature type="region of interest" description="Disordered" evidence="1">
    <location>
        <begin position="132"/>
        <end position="192"/>
    </location>
</feature>
<feature type="compositionally biased region" description="Basic residues" evidence="1">
    <location>
        <begin position="445"/>
        <end position="461"/>
    </location>
</feature>
<proteinExistence type="predicted"/>
<feature type="region of interest" description="Disordered" evidence="1">
    <location>
        <begin position="382"/>
        <end position="510"/>
    </location>
</feature>
<protein>
    <submittedName>
        <fullName evidence="2">Uncharacterized protein</fullName>
    </submittedName>
</protein>